<dbReference type="AlphaFoldDB" id="A0A916U1I9"/>
<dbReference type="PANTHER" id="PTHR42815">
    <property type="entry name" value="FAD-BINDING, PUTATIVE (AFU_ORTHOLOGUE AFUA_6G07600)-RELATED"/>
    <property type="match status" value="1"/>
</dbReference>
<gene>
    <name evidence="3" type="ORF">GCM10011410_04960</name>
</gene>
<reference evidence="3" key="2">
    <citation type="submission" date="2020-09" db="EMBL/GenBank/DDBJ databases">
        <authorList>
            <person name="Sun Q."/>
            <person name="Zhou Y."/>
        </authorList>
    </citation>
    <scope>NUCLEOTIDE SEQUENCE</scope>
    <source>
        <strain evidence="3">CGMCC 1.15478</strain>
    </source>
</reference>
<evidence type="ECO:0000256" key="1">
    <source>
        <dbReference type="SAM" id="Coils"/>
    </source>
</evidence>
<dbReference type="InterPro" id="IPR012349">
    <property type="entry name" value="Split_barrel_FMN-bd"/>
</dbReference>
<dbReference type="RefSeq" id="WP_188670321.1">
    <property type="nucleotide sequence ID" value="NZ_BMJH01000001.1"/>
</dbReference>
<keyword evidence="4" id="KW-1185">Reference proteome</keyword>
<protein>
    <submittedName>
        <fullName evidence="3">Pyridoxine 5-phosphate oxidase</fullName>
    </submittedName>
</protein>
<dbReference type="Gene3D" id="2.30.110.10">
    <property type="entry name" value="Electron Transport, Fmn-binding Protein, Chain A"/>
    <property type="match status" value="1"/>
</dbReference>
<feature type="coiled-coil region" evidence="1">
    <location>
        <begin position="193"/>
        <end position="220"/>
    </location>
</feature>
<sequence length="225" mass="25349">MVDNNHYHHLVFGQNALDRQRRNGSYVAYGVHTERTDDGPMGLGAREANLIKKATQFYAATITPSGWPYLQYRSGPQGFLHVLDDKTIAFADFRGNNQFVTVANLEHNKRIALILVDYPRKLRLKLFATASVIEGSDDPELLETLRHTPSGTIAAKCERSIVLKVEAIDWNCSRSIIPRFDREYVKELSALYAADAARERETLQRRIAELEAEVATLSGGRDDQS</sequence>
<accession>A0A916U1I9</accession>
<comment type="caution">
    <text evidence="3">The sequence shown here is derived from an EMBL/GenBank/DDBJ whole genome shotgun (WGS) entry which is preliminary data.</text>
</comment>
<dbReference type="EMBL" id="BMJH01000001">
    <property type="protein sequence ID" value="GGC55586.1"/>
    <property type="molecule type" value="Genomic_DNA"/>
</dbReference>
<reference evidence="3" key="1">
    <citation type="journal article" date="2014" name="Int. J. Syst. Evol. Microbiol.">
        <title>Complete genome sequence of Corynebacterium casei LMG S-19264T (=DSM 44701T), isolated from a smear-ripened cheese.</title>
        <authorList>
            <consortium name="US DOE Joint Genome Institute (JGI-PGF)"/>
            <person name="Walter F."/>
            <person name="Albersmeier A."/>
            <person name="Kalinowski J."/>
            <person name="Ruckert C."/>
        </authorList>
    </citation>
    <scope>NUCLEOTIDE SEQUENCE</scope>
    <source>
        <strain evidence="3">CGMCC 1.15478</strain>
    </source>
</reference>
<evidence type="ECO:0000313" key="4">
    <source>
        <dbReference type="Proteomes" id="UP000641514"/>
    </source>
</evidence>
<proteinExistence type="predicted"/>
<keyword evidence="1" id="KW-0175">Coiled coil</keyword>
<evidence type="ECO:0000313" key="3">
    <source>
        <dbReference type="EMBL" id="GGC55586.1"/>
    </source>
</evidence>
<dbReference type="Pfam" id="PF01243">
    <property type="entry name" value="PNPOx_N"/>
    <property type="match status" value="1"/>
</dbReference>
<feature type="domain" description="Pyridoxamine 5'-phosphate oxidase N-terminal" evidence="2">
    <location>
        <begin position="50"/>
        <end position="140"/>
    </location>
</feature>
<dbReference type="SUPFAM" id="SSF50475">
    <property type="entry name" value="FMN-binding split barrel"/>
    <property type="match status" value="1"/>
</dbReference>
<dbReference type="Proteomes" id="UP000641514">
    <property type="component" value="Unassembled WGS sequence"/>
</dbReference>
<organism evidence="3 4">
    <name type="scientific">Hoyosella rhizosphaerae</name>
    <dbReference type="NCBI Taxonomy" id="1755582"/>
    <lineage>
        <taxon>Bacteria</taxon>
        <taxon>Bacillati</taxon>
        <taxon>Actinomycetota</taxon>
        <taxon>Actinomycetes</taxon>
        <taxon>Mycobacteriales</taxon>
        <taxon>Hoyosellaceae</taxon>
        <taxon>Hoyosella</taxon>
    </lineage>
</organism>
<name>A0A916U1I9_9ACTN</name>
<evidence type="ECO:0000259" key="2">
    <source>
        <dbReference type="Pfam" id="PF01243"/>
    </source>
</evidence>
<dbReference type="InterPro" id="IPR011576">
    <property type="entry name" value="Pyridox_Oxase_N"/>
</dbReference>
<dbReference type="PANTHER" id="PTHR42815:SF2">
    <property type="entry name" value="FAD-BINDING, PUTATIVE (AFU_ORTHOLOGUE AFUA_6G07600)-RELATED"/>
    <property type="match status" value="1"/>
</dbReference>